<dbReference type="Gene3D" id="1.10.3290.10">
    <property type="entry name" value="Fido-like domain"/>
    <property type="match status" value="1"/>
</dbReference>
<feature type="domain" description="Fido" evidence="3">
    <location>
        <begin position="147"/>
        <end position="297"/>
    </location>
</feature>
<keyword evidence="2" id="KW-0547">Nucleotide-binding</keyword>
<evidence type="ECO:0000259" key="3">
    <source>
        <dbReference type="PROSITE" id="PS51459"/>
    </source>
</evidence>
<evidence type="ECO:0000256" key="2">
    <source>
        <dbReference type="PIRSR" id="PIRSR640198-2"/>
    </source>
</evidence>
<evidence type="ECO:0000313" key="4">
    <source>
        <dbReference type="EMBL" id="TDM02145.1"/>
    </source>
</evidence>
<organism evidence="4 5">
    <name type="scientific">Macrococcus carouselicus</name>
    <dbReference type="NCBI Taxonomy" id="69969"/>
    <lineage>
        <taxon>Bacteria</taxon>
        <taxon>Bacillati</taxon>
        <taxon>Bacillota</taxon>
        <taxon>Bacilli</taxon>
        <taxon>Bacillales</taxon>
        <taxon>Staphylococcaceae</taxon>
        <taxon>Macrococcus</taxon>
    </lineage>
</organism>
<dbReference type="PANTHER" id="PTHR13504">
    <property type="entry name" value="FIDO DOMAIN-CONTAINING PROTEIN DDB_G0283145"/>
    <property type="match status" value="1"/>
</dbReference>
<dbReference type="RefSeq" id="WP_133417632.1">
    <property type="nucleotide sequence ID" value="NZ_SCWD01000002.1"/>
</dbReference>
<dbReference type="OrthoDB" id="9813719at2"/>
<proteinExistence type="predicted"/>
<dbReference type="PANTHER" id="PTHR13504:SF40">
    <property type="entry name" value="FIDO DOMAIN-CONTAINING PROTEIN"/>
    <property type="match status" value="1"/>
</dbReference>
<name>A0A9Q8FQM4_9STAP</name>
<dbReference type="GO" id="GO:0005524">
    <property type="term" value="F:ATP binding"/>
    <property type="evidence" value="ECO:0007669"/>
    <property type="project" value="UniProtKB-KW"/>
</dbReference>
<dbReference type="Pfam" id="PF02661">
    <property type="entry name" value="Fic"/>
    <property type="match status" value="1"/>
</dbReference>
<feature type="binding site" evidence="2">
    <location>
        <position position="283"/>
    </location>
    <ligand>
        <name>ATP</name>
        <dbReference type="ChEBI" id="CHEBI:30616"/>
    </ligand>
</feature>
<comment type="caution">
    <text evidence="4">The sequence shown here is derived from an EMBL/GenBank/DDBJ whole genome shotgun (WGS) entry which is preliminary data.</text>
</comment>
<dbReference type="InterPro" id="IPR003812">
    <property type="entry name" value="Fido"/>
</dbReference>
<evidence type="ECO:0000313" key="5">
    <source>
        <dbReference type="Proteomes" id="UP000295280"/>
    </source>
</evidence>
<protein>
    <submittedName>
        <fullName evidence="4">Fic family protein</fullName>
    </submittedName>
</protein>
<keyword evidence="5" id="KW-1185">Reference proteome</keyword>
<feature type="binding site" evidence="2">
    <location>
        <begin position="238"/>
        <end position="245"/>
    </location>
    <ligand>
        <name>ATP</name>
        <dbReference type="ChEBI" id="CHEBI:30616"/>
    </ligand>
</feature>
<feature type="active site" evidence="1">
    <location>
        <position position="234"/>
    </location>
</feature>
<dbReference type="SUPFAM" id="SSF140931">
    <property type="entry name" value="Fic-like"/>
    <property type="match status" value="1"/>
</dbReference>
<dbReference type="InterPro" id="IPR040198">
    <property type="entry name" value="Fido_containing"/>
</dbReference>
<dbReference type="InterPro" id="IPR036597">
    <property type="entry name" value="Fido-like_dom_sf"/>
</dbReference>
<evidence type="ECO:0000256" key="1">
    <source>
        <dbReference type="PIRSR" id="PIRSR640198-1"/>
    </source>
</evidence>
<accession>A0A9Q8FQM4</accession>
<feature type="binding site" evidence="2">
    <location>
        <begin position="275"/>
        <end position="276"/>
    </location>
    <ligand>
        <name>ATP</name>
        <dbReference type="ChEBI" id="CHEBI:30616"/>
    </ligand>
</feature>
<dbReference type="AlphaFoldDB" id="A0A9Q8FQM4"/>
<sequence>MESLYKYYYNNEQKDYKEEVKKRLSAPSRIEFDFKVKQYKREDKHRLYFIPTLKMIKMVEAIAKRDRLLDKYFDALPDSAREAFEREVITNELFSTNDLEGVKSTKREIAESVKLAKENKKTKKTTRFLSMANSYLSLYLNEIKLPSTPQDIRKIYEKISASEVEEEDKIDGKYFRLDGVDVKTSTGKVIHQGINGHENIIIAIDKMLDILNGYEEISAIIKVAVAHYIFGYIHPFYDGNGRTSRFINSLYLSKSHSRLTSISLSRAINNNSKKYYEIFEHTNSTLNAGELNEFIETFLEYIIKGQEEVKNELVIKLRLIDSAFLKLSSEKKLENKDQKYFDALFIIGQIQLFTDNDLTVQAMASYLEVAEITARKVLNDLVDMGLLEVEGSRPKLYKSIEGYFDFE</sequence>
<reference evidence="4 5" key="1">
    <citation type="submission" date="2019-01" db="EMBL/GenBank/DDBJ databases">
        <title>Draft genome sequences of the type strains of six Macrococcus species.</title>
        <authorList>
            <person name="Mazhar S."/>
            <person name="Altermann E."/>
            <person name="Hill C."/>
            <person name="Mcauliffe O."/>
        </authorList>
    </citation>
    <scope>NUCLEOTIDE SEQUENCE [LARGE SCALE GENOMIC DNA]</scope>
    <source>
        <strain evidence="4 5">ATCC 51828</strain>
    </source>
</reference>
<dbReference type="EMBL" id="SCWD01000002">
    <property type="protein sequence ID" value="TDM02145.1"/>
    <property type="molecule type" value="Genomic_DNA"/>
</dbReference>
<dbReference type="PROSITE" id="PS51459">
    <property type="entry name" value="FIDO"/>
    <property type="match status" value="1"/>
</dbReference>
<gene>
    <name evidence="4" type="ORF">ERX40_06190</name>
</gene>
<dbReference type="Proteomes" id="UP000295280">
    <property type="component" value="Unassembled WGS sequence"/>
</dbReference>
<keyword evidence="2" id="KW-0067">ATP-binding</keyword>